<evidence type="ECO:0000313" key="1">
    <source>
        <dbReference type="EMBL" id="RIJ23548.1"/>
    </source>
</evidence>
<comment type="caution">
    <text evidence="1">The sequence shown here is derived from an EMBL/GenBank/DDBJ whole genome shotgun (WGS) entry which is preliminary data.</text>
</comment>
<proteinExistence type="predicted"/>
<sequence length="211" mass="23471">MIAVLTGDLINSTSHNREDVDYQFKLIQRAFVQVGEWGDQSASDVERFRGDGWQVALSRPKHCLRAALLVRATLRSVNTKFDSRVSVGIGHSEYLNFNDLAASTGSAFIVSGRKLEKMRKSKTQFAFGHFGREGADANLAAAIFYLCDSLCDRWTSKQSEIMVHFLNLDNKNQSKIGDILEISQQVVSKQIAASGGFAISEAIDSFEEWID</sequence>
<dbReference type="AlphaFoldDB" id="A0A399QX97"/>
<protein>
    <submittedName>
        <fullName evidence="1">Uncharacterized protein</fullName>
    </submittedName>
</protein>
<evidence type="ECO:0000313" key="2">
    <source>
        <dbReference type="Proteomes" id="UP000265431"/>
    </source>
</evidence>
<gene>
    <name evidence="1" type="ORF">D1224_04600</name>
</gene>
<dbReference type="OrthoDB" id="7210707at2"/>
<dbReference type="EMBL" id="QWGB01000005">
    <property type="protein sequence ID" value="RIJ23548.1"/>
    <property type="molecule type" value="Genomic_DNA"/>
</dbReference>
<dbReference type="Proteomes" id="UP000265431">
    <property type="component" value="Unassembled WGS sequence"/>
</dbReference>
<accession>A0A399QX97</accession>
<organism evidence="1 2">
    <name type="scientific">Henriciella barbarensis</name>
    <dbReference type="NCBI Taxonomy" id="86342"/>
    <lineage>
        <taxon>Bacteria</taxon>
        <taxon>Pseudomonadati</taxon>
        <taxon>Pseudomonadota</taxon>
        <taxon>Alphaproteobacteria</taxon>
        <taxon>Hyphomonadales</taxon>
        <taxon>Hyphomonadaceae</taxon>
        <taxon>Henriciella</taxon>
    </lineage>
</organism>
<reference evidence="1 2" key="1">
    <citation type="submission" date="2018-08" db="EMBL/GenBank/DDBJ databases">
        <title>Henriciella mobilis sp. nov., isolated from seawater.</title>
        <authorList>
            <person name="Cheng H."/>
            <person name="Wu Y.-H."/>
            <person name="Xu X.-W."/>
            <person name="Guo L.-L."/>
        </authorList>
    </citation>
    <scope>NUCLEOTIDE SEQUENCE [LARGE SCALE GENOMIC DNA]</scope>
    <source>
        <strain evidence="1 2">CCUG66934</strain>
    </source>
</reference>
<keyword evidence="2" id="KW-1185">Reference proteome</keyword>
<dbReference type="RefSeq" id="WP_119378737.1">
    <property type="nucleotide sequence ID" value="NZ_QWGB01000005.1"/>
</dbReference>
<name>A0A399QX97_9PROT</name>